<dbReference type="AlphaFoldDB" id="Q2LXS3"/>
<dbReference type="PANTHER" id="PTHR30592:SF1">
    <property type="entry name" value="SULFUR CARRIER PROTEIN FDHD"/>
    <property type="match status" value="1"/>
</dbReference>
<dbReference type="Proteomes" id="UP000001933">
    <property type="component" value="Chromosome"/>
</dbReference>
<dbReference type="OrthoDB" id="3197277at2"/>
<dbReference type="Pfam" id="PF02634">
    <property type="entry name" value="FdhD-NarQ"/>
    <property type="match status" value="2"/>
</dbReference>
<keyword evidence="5" id="KW-1185">Reference proteome</keyword>
<dbReference type="eggNOG" id="COG1526">
    <property type="taxonomic scope" value="Bacteria"/>
</dbReference>
<dbReference type="InParanoid" id="Q2LXS3"/>
<dbReference type="EMBL" id="CP000252">
    <property type="protein sequence ID" value="ABC78885.1"/>
    <property type="molecule type" value="Genomic_DNA"/>
</dbReference>
<dbReference type="KEGG" id="sat:SYN_01677"/>
<dbReference type="GO" id="GO:0016783">
    <property type="term" value="F:sulfurtransferase activity"/>
    <property type="evidence" value="ECO:0007669"/>
    <property type="project" value="InterPro"/>
</dbReference>
<dbReference type="SUPFAM" id="SSF53927">
    <property type="entry name" value="Cytidine deaminase-like"/>
    <property type="match status" value="1"/>
</dbReference>
<dbReference type="STRING" id="56780.SYN_01677"/>
<keyword evidence="2 3" id="KW-0501">Molybdenum cofactor biosynthesis</keyword>
<dbReference type="InterPro" id="IPR016193">
    <property type="entry name" value="Cytidine_deaminase-like"/>
</dbReference>
<dbReference type="GO" id="GO:0005737">
    <property type="term" value="C:cytoplasm"/>
    <property type="evidence" value="ECO:0007669"/>
    <property type="project" value="UniProtKB-SubCell"/>
</dbReference>
<proteinExistence type="inferred from homology"/>
<organism evidence="4 5">
    <name type="scientific">Syntrophus aciditrophicus (strain SB)</name>
    <dbReference type="NCBI Taxonomy" id="56780"/>
    <lineage>
        <taxon>Bacteria</taxon>
        <taxon>Pseudomonadati</taxon>
        <taxon>Thermodesulfobacteriota</taxon>
        <taxon>Syntrophia</taxon>
        <taxon>Syntrophales</taxon>
        <taxon>Syntrophaceae</taxon>
        <taxon>Syntrophus</taxon>
    </lineage>
</organism>
<evidence type="ECO:0000313" key="4">
    <source>
        <dbReference type="EMBL" id="ABC78885.1"/>
    </source>
</evidence>
<comment type="subcellular location">
    <subcellularLocation>
        <location evidence="3">Cytoplasm</location>
    </subcellularLocation>
</comment>
<sequence>MQSGFLKEVQFTRADGELTPTGERVVREKALSMFVDGRHCATAMILATLEKEYITGYLYVQGLIHEATDIASLEITNDIARVSLKTGIEKRSFPRNITSNLKISKEDIFRSVRAILKSPVFEETEAVHSAGLFIAGSKAISLAEDLGRHNAMDKVIGAALLQKVDFSRTLATSTGRQPAEMIFKYLSAGIPIIATKGVPTSKAVELAEKSGITIVGMVRGDFMIVYSHPERIQ</sequence>
<name>Q2LXS3_SYNAS</name>
<evidence type="ECO:0000313" key="5">
    <source>
        <dbReference type="Proteomes" id="UP000001933"/>
    </source>
</evidence>
<evidence type="ECO:0000256" key="2">
    <source>
        <dbReference type="ARBA" id="ARBA00023150"/>
    </source>
</evidence>
<evidence type="ECO:0000256" key="3">
    <source>
        <dbReference type="HAMAP-Rule" id="MF_00187"/>
    </source>
</evidence>
<comment type="similarity">
    <text evidence="3">Belongs to the FdhD family.</text>
</comment>
<gene>
    <name evidence="3" type="primary">fdhD</name>
    <name evidence="4" type="ORF">SYN_01677</name>
</gene>
<dbReference type="InterPro" id="IPR003786">
    <property type="entry name" value="FdhD"/>
</dbReference>
<dbReference type="Gene3D" id="3.10.20.10">
    <property type="match status" value="1"/>
</dbReference>
<keyword evidence="1 3" id="KW-0963">Cytoplasm</keyword>
<comment type="caution">
    <text evidence="3">Lacks conserved residue(s) required for the propagation of feature annotation.</text>
</comment>
<dbReference type="PANTHER" id="PTHR30592">
    <property type="entry name" value="FORMATE DEHYDROGENASE"/>
    <property type="match status" value="1"/>
</dbReference>
<accession>Q2LXS3</accession>
<evidence type="ECO:0000256" key="1">
    <source>
        <dbReference type="ARBA" id="ARBA00022490"/>
    </source>
</evidence>
<dbReference type="GO" id="GO:0006777">
    <property type="term" value="P:Mo-molybdopterin cofactor biosynthetic process"/>
    <property type="evidence" value="ECO:0007669"/>
    <property type="project" value="UniProtKB-UniRule"/>
</dbReference>
<protein>
    <recommendedName>
        <fullName evidence="3">Protein FdhD</fullName>
    </recommendedName>
</protein>
<dbReference type="HOGENOM" id="CLU_056887_4_2_7"/>
<dbReference type="RefSeq" id="WP_011418901.1">
    <property type="nucleotide sequence ID" value="NC_007759.1"/>
</dbReference>
<dbReference type="Gene3D" id="3.40.140.10">
    <property type="entry name" value="Cytidine Deaminase, domain 2"/>
    <property type="match status" value="1"/>
</dbReference>
<dbReference type="PIRSF" id="PIRSF015626">
    <property type="entry name" value="FdhD"/>
    <property type="match status" value="1"/>
</dbReference>
<reference evidence="4 5" key="1">
    <citation type="journal article" date="2007" name="Proc. Natl. Acad. Sci. U.S.A.">
        <title>The genome of Syntrophus aciditrophicus: life at the thermodynamic limit of microbial growth.</title>
        <authorList>
            <person name="McInerney M.J."/>
            <person name="Rohlin L."/>
            <person name="Mouttaki H."/>
            <person name="Kim U."/>
            <person name="Krupp R.S."/>
            <person name="Rios-Hernandez L."/>
            <person name="Sieber J."/>
            <person name="Struchtemeyer C.G."/>
            <person name="Bhattacharyya A."/>
            <person name="Campbell J.W."/>
            <person name="Gunsalus R.P."/>
        </authorList>
    </citation>
    <scope>NUCLEOTIDE SEQUENCE [LARGE SCALE GENOMIC DNA]</scope>
    <source>
        <strain evidence="4 5">SB</strain>
    </source>
</reference>
<dbReference type="HAMAP" id="MF_00187">
    <property type="entry name" value="FdhD"/>
    <property type="match status" value="1"/>
</dbReference>
<comment type="function">
    <text evidence="3">Required for formate dehydrogenase (FDH) activity.</text>
</comment>